<gene>
    <name evidence="2" type="ORF">PDIGIT_LOCUS10306</name>
</gene>
<dbReference type="EMBL" id="CAOQHR010000007">
    <property type="protein sequence ID" value="CAI6337197.1"/>
    <property type="molecule type" value="Genomic_DNA"/>
</dbReference>
<accession>A0A9W4ULH0</accession>
<evidence type="ECO:0000256" key="1">
    <source>
        <dbReference type="SAM" id="MobiDB-lite"/>
    </source>
</evidence>
<evidence type="ECO:0000313" key="2">
    <source>
        <dbReference type="EMBL" id="CAI6337197.1"/>
    </source>
</evidence>
<reference evidence="2" key="1">
    <citation type="submission" date="2023-01" db="EMBL/GenBank/DDBJ databases">
        <authorList>
            <person name="Van Ghelder C."/>
            <person name="Rancurel C."/>
        </authorList>
    </citation>
    <scope>NUCLEOTIDE SEQUENCE</scope>
    <source>
        <strain evidence="2">CNCM I-4278</strain>
    </source>
</reference>
<comment type="caution">
    <text evidence="2">The sequence shown here is derived from an EMBL/GenBank/DDBJ whole genome shotgun (WGS) entry which is preliminary data.</text>
</comment>
<proteinExistence type="predicted"/>
<dbReference type="AlphaFoldDB" id="A0A9W4ULH0"/>
<dbReference type="Proteomes" id="UP001152607">
    <property type="component" value="Unassembled WGS sequence"/>
</dbReference>
<evidence type="ECO:0000313" key="3">
    <source>
        <dbReference type="Proteomes" id="UP001152607"/>
    </source>
</evidence>
<keyword evidence="3" id="KW-1185">Reference proteome</keyword>
<organism evidence="2 3">
    <name type="scientific">Periconia digitata</name>
    <dbReference type="NCBI Taxonomy" id="1303443"/>
    <lineage>
        <taxon>Eukaryota</taxon>
        <taxon>Fungi</taxon>
        <taxon>Dikarya</taxon>
        <taxon>Ascomycota</taxon>
        <taxon>Pezizomycotina</taxon>
        <taxon>Dothideomycetes</taxon>
        <taxon>Pleosporomycetidae</taxon>
        <taxon>Pleosporales</taxon>
        <taxon>Massarineae</taxon>
        <taxon>Periconiaceae</taxon>
        <taxon>Periconia</taxon>
    </lineage>
</organism>
<name>A0A9W4ULH0_9PLEO</name>
<feature type="region of interest" description="Disordered" evidence="1">
    <location>
        <begin position="24"/>
        <end position="51"/>
    </location>
</feature>
<protein>
    <submittedName>
        <fullName evidence="2">Uncharacterized protein</fullName>
    </submittedName>
</protein>
<sequence>MVMASPNGAMMMFPLIHDPSLPRVSTPMFGDERQHSRQLKGMPTVYGVRKA</sequence>